<dbReference type="EMBL" id="MLAK01000715">
    <property type="protein sequence ID" value="OHT06819.1"/>
    <property type="molecule type" value="Genomic_DNA"/>
</dbReference>
<evidence type="ECO:0000256" key="1">
    <source>
        <dbReference type="SAM" id="MobiDB-lite"/>
    </source>
</evidence>
<feature type="compositionally biased region" description="Low complexity" evidence="1">
    <location>
        <begin position="946"/>
        <end position="968"/>
    </location>
</feature>
<feature type="compositionally biased region" description="Basic and acidic residues" evidence="1">
    <location>
        <begin position="1637"/>
        <end position="1651"/>
    </location>
</feature>
<feature type="compositionally biased region" description="Polar residues" evidence="1">
    <location>
        <begin position="889"/>
        <end position="899"/>
    </location>
</feature>
<feature type="compositionally biased region" description="Polar residues" evidence="1">
    <location>
        <begin position="1394"/>
        <end position="1417"/>
    </location>
</feature>
<dbReference type="Gene3D" id="3.80.10.10">
    <property type="entry name" value="Ribonuclease Inhibitor"/>
    <property type="match status" value="1"/>
</dbReference>
<keyword evidence="3" id="KW-1185">Reference proteome</keyword>
<feature type="region of interest" description="Disordered" evidence="1">
    <location>
        <begin position="1384"/>
        <end position="1872"/>
    </location>
</feature>
<accession>A0A1J4K6L1</accession>
<feature type="region of interest" description="Disordered" evidence="1">
    <location>
        <begin position="889"/>
        <end position="913"/>
    </location>
</feature>
<feature type="compositionally biased region" description="Polar residues" evidence="1">
    <location>
        <begin position="1719"/>
        <end position="1734"/>
    </location>
</feature>
<feature type="compositionally biased region" description="Polar residues" evidence="1">
    <location>
        <begin position="1778"/>
        <end position="1795"/>
    </location>
</feature>
<feature type="compositionally biased region" description="Basic and acidic residues" evidence="1">
    <location>
        <begin position="1735"/>
        <end position="1749"/>
    </location>
</feature>
<evidence type="ECO:0000313" key="2">
    <source>
        <dbReference type="EMBL" id="OHT06819.1"/>
    </source>
</evidence>
<feature type="compositionally biased region" description="Polar residues" evidence="1">
    <location>
        <begin position="1854"/>
        <end position="1863"/>
    </location>
</feature>
<feature type="region of interest" description="Disordered" evidence="1">
    <location>
        <begin position="925"/>
        <end position="968"/>
    </location>
</feature>
<gene>
    <name evidence="2" type="ORF">TRFO_25130</name>
</gene>
<feature type="compositionally biased region" description="Polar residues" evidence="1">
    <location>
        <begin position="1513"/>
        <end position="1522"/>
    </location>
</feature>
<dbReference type="Proteomes" id="UP000179807">
    <property type="component" value="Unassembled WGS sequence"/>
</dbReference>
<feature type="region of interest" description="Disordered" evidence="1">
    <location>
        <begin position="1197"/>
        <end position="1228"/>
    </location>
</feature>
<dbReference type="VEuPathDB" id="TrichDB:TRFO_25130"/>
<dbReference type="SUPFAM" id="SSF52047">
    <property type="entry name" value="RNI-like"/>
    <property type="match status" value="1"/>
</dbReference>
<feature type="compositionally biased region" description="Low complexity" evidence="1">
    <location>
        <begin position="1624"/>
        <end position="1636"/>
    </location>
</feature>
<feature type="compositionally biased region" description="Polar residues" evidence="1">
    <location>
        <begin position="1586"/>
        <end position="1605"/>
    </location>
</feature>
<feature type="compositionally biased region" description="Polar residues" evidence="1">
    <location>
        <begin position="1482"/>
        <end position="1495"/>
    </location>
</feature>
<sequence>MGKDSKESKNLNQMKGISSLLTQFDISITGVQQIKTQLKNKKINTYTLIYTPVGYIIASKPNLMRKPKIYLTVSLFDIKGFEFVSRNQILFKFGKSSSLLVEIEEYTEFIKSIVTSHSQIFYRSPFFDPIDLKNFPNSNQFQQNYTIPPNIISMRYISLCLKYQQPVDPATKQNFERYEKSDRISLTFNSKCITPISYKIISLPLIHEPLLRGITFDSFASKIVCKILYHIMKHNKNILTAVLKNYDDLQYEQLTFSKLYNPSIVSWSFSNIMMKDQRLILLFNEFKFYHADILSLTLDRMHFTTNVGEKISSFLPAFHSFRTIESLDLTNIDSTGEDTNKILISFLMATTRLKSLQKLSVAGWTPNITLKSDTVKPIHFIKSTDLKYLKIDFADIRSFNMSVKFPAITNCFVFERCKFTGKSLFCLIKLLSDRKSQLILSLADMDIEQSEINKFYSQCSRLPIIENLVEFDYSGNQIPSSFVKEFCRIFITPKLKFLAINNVFGPDQVNDIGQILSACDPNNLWGLEMTGGLIKKTLGPKLKECFPFILAFTKLEHLNLSFQRFTAAIGPDLFQFLTAMKNIHYLSIDGTGINKLPVLYSLYEHIFFNTKIRAISRPFYDLDELISEGNFVNETATEKFQSLKQRMLTQMIPSSRYIRTFYYLRFSDMSHFQTFLSMFPLSVSEIPANDKYGINCIMPTSIPIRCISDYELNEVRVEEIGTYQTSLMNSPLDDVLPNTWELTLFTFPEQLKKYKGKYEYNENLTRPEFHKKVNTREAVQQYQDMIDIKNKKLFKNLTMIEDIYENVTIGDKNGGEIGKNLPTISPPILVSQKTYSTISEQVEALEDINIQTNIDINIQPNIDSNIQTKRNSKGNTISTVLSSISFNYPAENENSTSRPRNSKKSKDLYRSSSCHTFKPSSSFTLSGFEQQMPPLHSSGSEHDENNLNNKMENNSEAGSTNGNSSFSFTSQGLRRTSIVAEEIKLTPRNPKISDSINKFVESTKYGDYDMLFGIESISQNFESKNSNISDDDENEQLELLEDMINDTKQQEVLRNFRQTCTLIKMKYPHPKITLCVDSIPDDPPKADERMLPLWPFLKNVSHKHCRKINETPKVTLRTRASSNANSPIIKKFISGEFISSNLAPSPSSNLSSSCSTNSSVAVNESESDDVSSTSTSGGSIIISNIIKKAPTSNVTIHPGSMKIGVPGRGTPRQNSEISSGPLKLPPRLRTAPLTNTSLMNQMNPILSNLNSNLSANAPSHYFMSMGSENESSDDDLMMPAASDAFAVNAPKNNNSLFSNPNFTQTASNDQSGMVNTALKKSSNMTFGMQPKPKSSGVNMPFASNAFANKAGGVSGVNPFASGTNNNNGATNAGASILKNFAAQSKKPEFKQKAISKTNDISSESGEASDNMKSSYSGELSDAESVPDKRNTNTNHNAKENKNISKSSGKAVDALQNSYSGEASDDMMPPTELAPDRPRNFAQKKQSVPQYSSESGEASDEMPEPELAPDQARFKSSSNQHNQETPKAKTDIQSSYSGEASDEMPEPELAPNQARTNFATKQTIAQYSSESGEASDEMPEPELAPNQARTNFVKKQSIPQYSSESGEASDEMPEPEPAPNQVRPNFQIQQEQINTNENIDRKEKIQTEDQINKKKSVPQYSSESGEASDEMSEPELAPNQARAAFLNKFENQVSNINDASSESGEASDEMPEPEPAPNQVRPNFQIQQEQISANENIDRKEKIQTEDQINKKKSVPQYSSESGEASDEMPEPELAPNQVRPNFQIQQEKISANENINTKEKIQTEDLINKKKSVPQYSSESGEASDEMPEPEKSSYEARPSMINKIKSQLPVKPNISQYSSESGEASDDLGECDKTNAFDRFVAPIQLPPQTNNTDSGWNFPGEVPKWNNQT</sequence>
<proteinExistence type="predicted"/>
<name>A0A1J4K6L1_9EUKA</name>
<reference evidence="2" key="1">
    <citation type="submission" date="2016-10" db="EMBL/GenBank/DDBJ databases">
        <authorList>
            <person name="Benchimol M."/>
            <person name="Almeida L.G."/>
            <person name="Vasconcelos A.T."/>
            <person name="Perreira-Neves A."/>
            <person name="Rosa I.A."/>
            <person name="Tasca T."/>
            <person name="Bogo M.R."/>
            <person name="de Souza W."/>
        </authorList>
    </citation>
    <scope>NUCLEOTIDE SEQUENCE [LARGE SCALE GENOMIC DNA]</scope>
    <source>
        <strain evidence="2">K</strain>
    </source>
</reference>
<evidence type="ECO:0000313" key="3">
    <source>
        <dbReference type="Proteomes" id="UP000179807"/>
    </source>
</evidence>
<feature type="region of interest" description="Disordered" evidence="1">
    <location>
        <begin position="1886"/>
        <end position="1911"/>
    </location>
</feature>
<feature type="compositionally biased region" description="Basic and acidic residues" evidence="1">
    <location>
        <begin position="1425"/>
        <end position="1442"/>
    </location>
</feature>
<dbReference type="InterPro" id="IPR032675">
    <property type="entry name" value="LRR_dom_sf"/>
</dbReference>
<dbReference type="RefSeq" id="XP_068359955.1">
    <property type="nucleotide sequence ID" value="XM_068504156.1"/>
</dbReference>
<feature type="compositionally biased region" description="Polar residues" evidence="1">
    <location>
        <begin position="1552"/>
        <end position="1571"/>
    </location>
</feature>
<feature type="compositionally biased region" description="Basic and acidic residues" evidence="1">
    <location>
        <begin position="1796"/>
        <end position="1808"/>
    </location>
</feature>
<dbReference type="GeneID" id="94838860"/>
<comment type="caution">
    <text evidence="2">The sequence shown here is derived from an EMBL/GenBank/DDBJ whole genome shotgun (WGS) entry which is preliminary data.</text>
</comment>
<organism evidence="2 3">
    <name type="scientific">Tritrichomonas foetus</name>
    <dbReference type="NCBI Taxonomy" id="1144522"/>
    <lineage>
        <taxon>Eukaryota</taxon>
        <taxon>Metamonada</taxon>
        <taxon>Parabasalia</taxon>
        <taxon>Tritrichomonadida</taxon>
        <taxon>Tritrichomonadidae</taxon>
        <taxon>Tritrichomonas</taxon>
    </lineage>
</organism>
<protein>
    <submittedName>
        <fullName evidence="2">Uncharacterized protein</fullName>
    </submittedName>
</protein>
<feature type="compositionally biased region" description="Polar residues" evidence="1">
    <location>
        <begin position="1888"/>
        <end position="1897"/>
    </location>
</feature>